<keyword evidence="3" id="KW-1185">Reference proteome</keyword>
<evidence type="ECO:0000259" key="1">
    <source>
        <dbReference type="PROSITE" id="PS50987"/>
    </source>
</evidence>
<evidence type="ECO:0000313" key="2">
    <source>
        <dbReference type="EMBL" id="SCE92827.1"/>
    </source>
</evidence>
<sequence length="199" mass="22044">MPLESDLGRRVVSDPLALRALAHPLRLKLCALVGREGSLTAADAARQLGISQALASHHLRQLAKYGFVEHADAGDNRERPWRITAVSHRFEAADGSAEAWESVELLDRYFVEQASAQLADWQQRRADEDPRWAEHVGVSQSLLYLTLEEFVELKQRWDEIVAPLVHRRPLGDAGKRPVDAVPVNLTLVAAPLRPTPSGG</sequence>
<dbReference type="AlphaFoldDB" id="A0A1C4W9C1"/>
<dbReference type="Pfam" id="PF12840">
    <property type="entry name" value="HTH_20"/>
    <property type="match status" value="1"/>
</dbReference>
<dbReference type="InterPro" id="IPR011991">
    <property type="entry name" value="ArsR-like_HTH"/>
</dbReference>
<dbReference type="PROSITE" id="PS50987">
    <property type="entry name" value="HTH_ARSR_2"/>
    <property type="match status" value="1"/>
</dbReference>
<dbReference type="GO" id="GO:0003700">
    <property type="term" value="F:DNA-binding transcription factor activity"/>
    <property type="evidence" value="ECO:0007669"/>
    <property type="project" value="InterPro"/>
</dbReference>
<dbReference type="PRINTS" id="PR00778">
    <property type="entry name" value="HTHARSR"/>
</dbReference>
<dbReference type="SMART" id="SM00418">
    <property type="entry name" value="HTH_ARSR"/>
    <property type="match status" value="1"/>
</dbReference>
<dbReference type="EMBL" id="FMCS01000003">
    <property type="protein sequence ID" value="SCE92827.1"/>
    <property type="molecule type" value="Genomic_DNA"/>
</dbReference>
<gene>
    <name evidence="2" type="ORF">GA0070214_103357</name>
</gene>
<reference evidence="3" key="1">
    <citation type="submission" date="2016-06" db="EMBL/GenBank/DDBJ databases">
        <authorList>
            <person name="Varghese N."/>
            <person name="Submissions Spin"/>
        </authorList>
    </citation>
    <scope>NUCLEOTIDE SEQUENCE [LARGE SCALE GENOMIC DNA]</scope>
    <source>
        <strain evidence="3">DSM 45246</strain>
    </source>
</reference>
<dbReference type="RefSeq" id="WP_167364245.1">
    <property type="nucleotide sequence ID" value="NZ_FMCS01000003.1"/>
</dbReference>
<dbReference type="InterPro" id="IPR036390">
    <property type="entry name" value="WH_DNA-bd_sf"/>
</dbReference>
<organism evidence="2 3">
    <name type="scientific">Micromonospora chaiyaphumensis</name>
    <dbReference type="NCBI Taxonomy" id="307119"/>
    <lineage>
        <taxon>Bacteria</taxon>
        <taxon>Bacillati</taxon>
        <taxon>Actinomycetota</taxon>
        <taxon>Actinomycetes</taxon>
        <taxon>Micromonosporales</taxon>
        <taxon>Micromonosporaceae</taxon>
        <taxon>Micromonospora</taxon>
    </lineage>
</organism>
<proteinExistence type="predicted"/>
<dbReference type="Gene3D" id="1.10.10.10">
    <property type="entry name" value="Winged helix-like DNA-binding domain superfamily/Winged helix DNA-binding domain"/>
    <property type="match status" value="1"/>
</dbReference>
<dbReference type="Proteomes" id="UP000199629">
    <property type="component" value="Unassembled WGS sequence"/>
</dbReference>
<protein>
    <submittedName>
        <fullName evidence="2">Helix-turn-helix domain-containing protein</fullName>
    </submittedName>
</protein>
<accession>A0A1C4W9C1</accession>
<feature type="domain" description="HTH arsR-type" evidence="1">
    <location>
        <begin position="3"/>
        <end position="101"/>
    </location>
</feature>
<dbReference type="CDD" id="cd00090">
    <property type="entry name" value="HTH_ARSR"/>
    <property type="match status" value="1"/>
</dbReference>
<dbReference type="InterPro" id="IPR036388">
    <property type="entry name" value="WH-like_DNA-bd_sf"/>
</dbReference>
<dbReference type="InterPro" id="IPR001845">
    <property type="entry name" value="HTH_ArsR_DNA-bd_dom"/>
</dbReference>
<name>A0A1C4W9C1_9ACTN</name>
<dbReference type="SUPFAM" id="SSF46785">
    <property type="entry name" value="Winged helix' DNA-binding domain"/>
    <property type="match status" value="1"/>
</dbReference>
<evidence type="ECO:0000313" key="3">
    <source>
        <dbReference type="Proteomes" id="UP000199629"/>
    </source>
</evidence>